<feature type="transmembrane region" description="Helical" evidence="1">
    <location>
        <begin position="20"/>
        <end position="38"/>
    </location>
</feature>
<comment type="caution">
    <text evidence="2">The sequence shown here is derived from an EMBL/GenBank/DDBJ whole genome shotgun (WGS) entry which is preliminary data.</text>
</comment>
<dbReference type="EMBL" id="DUZY01000001">
    <property type="protein sequence ID" value="DAD19224.1"/>
    <property type="molecule type" value="Genomic_DNA"/>
</dbReference>
<organism evidence="2 3">
    <name type="scientific">Nelumbo nucifera</name>
    <name type="common">Sacred lotus</name>
    <dbReference type="NCBI Taxonomy" id="4432"/>
    <lineage>
        <taxon>Eukaryota</taxon>
        <taxon>Viridiplantae</taxon>
        <taxon>Streptophyta</taxon>
        <taxon>Embryophyta</taxon>
        <taxon>Tracheophyta</taxon>
        <taxon>Spermatophyta</taxon>
        <taxon>Magnoliopsida</taxon>
        <taxon>Proteales</taxon>
        <taxon>Nelumbonaceae</taxon>
        <taxon>Nelumbo</taxon>
    </lineage>
</organism>
<keyword evidence="3" id="KW-1185">Reference proteome</keyword>
<accession>A0A822XCR8</accession>
<keyword evidence="1" id="KW-0812">Transmembrane</keyword>
<gene>
    <name evidence="2" type="ORF">HUJ06_020687</name>
</gene>
<dbReference type="AlphaFoldDB" id="A0A822XCR8"/>
<sequence length="119" mass="13438">MNGNISYLLNTTKKLLAGKLGTITADLEGAGVFFFIVINQMLYSDHKHDVARAEDALTLSYGSELIGMQRDWNEELQSCWEFLIRLLRKGVVLTFFCYASISCLPDVLIIHGFLVLTIY</sequence>
<keyword evidence="1" id="KW-1133">Transmembrane helix</keyword>
<evidence type="ECO:0000256" key="1">
    <source>
        <dbReference type="SAM" id="Phobius"/>
    </source>
</evidence>
<protein>
    <submittedName>
        <fullName evidence="2">Uncharacterized protein</fullName>
    </submittedName>
</protein>
<evidence type="ECO:0000313" key="2">
    <source>
        <dbReference type="EMBL" id="DAD19224.1"/>
    </source>
</evidence>
<name>A0A822XCR8_NELNU</name>
<keyword evidence="1" id="KW-0472">Membrane</keyword>
<dbReference type="Proteomes" id="UP000607653">
    <property type="component" value="Unassembled WGS sequence"/>
</dbReference>
<feature type="transmembrane region" description="Helical" evidence="1">
    <location>
        <begin position="91"/>
        <end position="118"/>
    </location>
</feature>
<reference evidence="2 3" key="1">
    <citation type="journal article" date="2020" name="Mol. Biol. Evol.">
        <title>Distinct Expression and Methylation Patterns for Genes with Different Fates following a Single Whole-Genome Duplication in Flowering Plants.</title>
        <authorList>
            <person name="Shi T."/>
            <person name="Rahmani R.S."/>
            <person name="Gugger P.F."/>
            <person name="Wang M."/>
            <person name="Li H."/>
            <person name="Zhang Y."/>
            <person name="Li Z."/>
            <person name="Wang Q."/>
            <person name="Van de Peer Y."/>
            <person name="Marchal K."/>
            <person name="Chen J."/>
        </authorList>
    </citation>
    <scope>NUCLEOTIDE SEQUENCE [LARGE SCALE GENOMIC DNA]</scope>
    <source>
        <tissue evidence="2">Leaf</tissue>
    </source>
</reference>
<evidence type="ECO:0000313" key="3">
    <source>
        <dbReference type="Proteomes" id="UP000607653"/>
    </source>
</evidence>
<proteinExistence type="predicted"/>